<dbReference type="PANTHER" id="PTHR22937:SF65">
    <property type="entry name" value="E3 UBIQUITIN-PROTEIN LIGASE ARK2C"/>
    <property type="match status" value="1"/>
</dbReference>
<evidence type="ECO:0000256" key="2">
    <source>
        <dbReference type="ARBA" id="ARBA00012483"/>
    </source>
</evidence>
<evidence type="ECO:0000256" key="6">
    <source>
        <dbReference type="ARBA" id="ARBA00022786"/>
    </source>
</evidence>
<accession>F4P0F5</accession>
<dbReference type="Proteomes" id="UP000007241">
    <property type="component" value="Unassembled WGS sequence"/>
</dbReference>
<keyword evidence="7" id="KW-0862">Zinc</keyword>
<dbReference type="InterPro" id="IPR001841">
    <property type="entry name" value="Znf_RING"/>
</dbReference>
<dbReference type="EMBL" id="GL882882">
    <property type="protein sequence ID" value="EGF81579.1"/>
    <property type="molecule type" value="Genomic_DNA"/>
</dbReference>
<dbReference type="Gene3D" id="3.30.40.10">
    <property type="entry name" value="Zinc/RING finger domain, C3HC4 (zinc finger)"/>
    <property type="match status" value="1"/>
</dbReference>
<evidence type="ECO:0000256" key="8">
    <source>
        <dbReference type="PROSITE-ProRule" id="PRU00175"/>
    </source>
</evidence>
<protein>
    <recommendedName>
        <fullName evidence="2">RING-type E3 ubiquitin transferase</fullName>
        <ecNumber evidence="2">2.3.2.27</ecNumber>
    </recommendedName>
</protein>
<reference evidence="10 11" key="1">
    <citation type="submission" date="2009-12" db="EMBL/GenBank/DDBJ databases">
        <title>The draft genome of Batrachochytrium dendrobatidis.</title>
        <authorList>
            <consortium name="US DOE Joint Genome Institute (JGI-PGF)"/>
            <person name="Kuo A."/>
            <person name="Salamov A."/>
            <person name="Schmutz J."/>
            <person name="Lucas S."/>
            <person name="Pitluck S."/>
            <person name="Rosenblum E."/>
            <person name="Stajich J."/>
            <person name="Eisen M."/>
            <person name="Grigoriev I.V."/>
        </authorList>
    </citation>
    <scope>NUCLEOTIDE SEQUENCE [LARGE SCALE GENOMIC DNA]</scope>
    <source>
        <strain evidence="11">JAM81 / FGSC 10211</strain>
    </source>
</reference>
<dbReference type="InterPro" id="IPR045191">
    <property type="entry name" value="MBR1/2-like"/>
</dbReference>
<sequence>MDVLPIAIQRRPSLTEACTKYQGSNLWSRRFSLTKQPRILRVPIDDALCTICLGSYSLGDRLHRLDCSHHFHAACIKSWLNVRNLCPLCNSAVVGVDIDLNEDEIAEFEKYTGEVDALDDSEAQPWQSHSVSVSMSE</sequence>
<evidence type="ECO:0000313" key="11">
    <source>
        <dbReference type="Proteomes" id="UP000007241"/>
    </source>
</evidence>
<keyword evidence="3" id="KW-0808">Transferase</keyword>
<keyword evidence="11" id="KW-1185">Reference proteome</keyword>
<dbReference type="PANTHER" id="PTHR22937">
    <property type="entry name" value="E3 UBIQUITIN-PROTEIN LIGASE RNF165"/>
    <property type="match status" value="1"/>
</dbReference>
<dbReference type="GO" id="GO:0061630">
    <property type="term" value="F:ubiquitin protein ligase activity"/>
    <property type="evidence" value="ECO:0007669"/>
    <property type="project" value="UniProtKB-EC"/>
</dbReference>
<dbReference type="SUPFAM" id="SSF57850">
    <property type="entry name" value="RING/U-box"/>
    <property type="match status" value="1"/>
</dbReference>
<gene>
    <name evidence="10" type="ORF">BATDEDRAFT_10486</name>
</gene>
<feature type="domain" description="RING-type" evidence="9">
    <location>
        <begin position="49"/>
        <end position="90"/>
    </location>
</feature>
<evidence type="ECO:0000313" key="10">
    <source>
        <dbReference type="EMBL" id="EGF81579.1"/>
    </source>
</evidence>
<dbReference type="InParanoid" id="F4P0F5"/>
<dbReference type="GeneID" id="18236463"/>
<evidence type="ECO:0000256" key="3">
    <source>
        <dbReference type="ARBA" id="ARBA00022679"/>
    </source>
</evidence>
<dbReference type="GO" id="GO:0008270">
    <property type="term" value="F:zinc ion binding"/>
    <property type="evidence" value="ECO:0007669"/>
    <property type="project" value="UniProtKB-KW"/>
</dbReference>
<evidence type="ECO:0000256" key="5">
    <source>
        <dbReference type="ARBA" id="ARBA00022771"/>
    </source>
</evidence>
<keyword evidence="4" id="KW-0479">Metal-binding</keyword>
<dbReference type="EC" id="2.3.2.27" evidence="2"/>
<dbReference type="RefSeq" id="XP_006677728.1">
    <property type="nucleotide sequence ID" value="XM_006677665.1"/>
</dbReference>
<dbReference type="PROSITE" id="PS50089">
    <property type="entry name" value="ZF_RING_2"/>
    <property type="match status" value="1"/>
</dbReference>
<comment type="catalytic activity">
    <reaction evidence="1">
        <text>S-ubiquitinyl-[E2 ubiquitin-conjugating enzyme]-L-cysteine + [acceptor protein]-L-lysine = [E2 ubiquitin-conjugating enzyme]-L-cysteine + N(6)-ubiquitinyl-[acceptor protein]-L-lysine.</text>
        <dbReference type="EC" id="2.3.2.27"/>
    </reaction>
</comment>
<dbReference type="HOGENOM" id="CLU_1864749_0_0_1"/>
<dbReference type="SMART" id="SM00184">
    <property type="entry name" value="RING"/>
    <property type="match status" value="1"/>
</dbReference>
<dbReference type="OrthoDB" id="8062037at2759"/>
<evidence type="ECO:0000256" key="7">
    <source>
        <dbReference type="ARBA" id="ARBA00022833"/>
    </source>
</evidence>
<dbReference type="AlphaFoldDB" id="F4P0F5"/>
<dbReference type="STRING" id="684364.F4P0F5"/>
<keyword evidence="6" id="KW-0833">Ubl conjugation pathway</keyword>
<dbReference type="InterPro" id="IPR013083">
    <property type="entry name" value="Znf_RING/FYVE/PHD"/>
</dbReference>
<keyword evidence="5 8" id="KW-0863">Zinc-finger</keyword>
<evidence type="ECO:0000259" key="9">
    <source>
        <dbReference type="PROSITE" id="PS50089"/>
    </source>
</evidence>
<evidence type="ECO:0000256" key="4">
    <source>
        <dbReference type="ARBA" id="ARBA00022723"/>
    </source>
</evidence>
<proteinExistence type="predicted"/>
<evidence type="ECO:0000256" key="1">
    <source>
        <dbReference type="ARBA" id="ARBA00000900"/>
    </source>
</evidence>
<name>F4P0F5_BATDJ</name>
<organism evidence="10 11">
    <name type="scientific">Batrachochytrium dendrobatidis (strain JAM81 / FGSC 10211)</name>
    <name type="common">Frog chytrid fungus</name>
    <dbReference type="NCBI Taxonomy" id="684364"/>
    <lineage>
        <taxon>Eukaryota</taxon>
        <taxon>Fungi</taxon>
        <taxon>Fungi incertae sedis</taxon>
        <taxon>Chytridiomycota</taxon>
        <taxon>Chytridiomycota incertae sedis</taxon>
        <taxon>Chytridiomycetes</taxon>
        <taxon>Rhizophydiales</taxon>
        <taxon>Rhizophydiales incertae sedis</taxon>
        <taxon>Batrachochytrium</taxon>
    </lineage>
</organism>
<dbReference type="Pfam" id="PF13639">
    <property type="entry name" value="zf-RING_2"/>
    <property type="match status" value="1"/>
</dbReference>